<dbReference type="AlphaFoldDB" id="A0A1L7XJA4"/>
<dbReference type="Gene3D" id="3.40.50.720">
    <property type="entry name" value="NAD(P)-binding Rossmann-like Domain"/>
    <property type="match status" value="1"/>
</dbReference>
<feature type="domain" description="Saccharopine dehydrogenase NADP binding" evidence="2">
    <location>
        <begin position="16"/>
        <end position="142"/>
    </location>
</feature>
<gene>
    <name evidence="3" type="ORF">PAC_15035</name>
</gene>
<dbReference type="InterPro" id="IPR036291">
    <property type="entry name" value="NAD(P)-bd_dom_sf"/>
</dbReference>
<protein>
    <recommendedName>
        <fullName evidence="2">Saccharopine dehydrogenase NADP binding domain-containing protein</fullName>
    </recommendedName>
</protein>
<dbReference type="PANTHER" id="PTHR12286">
    <property type="entry name" value="SACCHAROPINE DEHYDROGENASE-LIKE OXIDOREDUCTASE"/>
    <property type="match status" value="1"/>
</dbReference>
<dbReference type="OrthoDB" id="10268090at2759"/>
<dbReference type="EMBL" id="FJOG01000029">
    <property type="protein sequence ID" value="CZR65135.1"/>
    <property type="molecule type" value="Genomic_DNA"/>
</dbReference>
<dbReference type="Proteomes" id="UP000184330">
    <property type="component" value="Unassembled WGS sequence"/>
</dbReference>
<sequence>MNTKNNTKHARQYELILLGATGYTGKFTAQYIAASLPIDLKWAIAGRNDTKLASLAEELKRRDGDRIQPGIVVCELGGKELDALAKTTRLVISTVGPYVKYGTPIVEACANNGTHYVDCSGEVPWHLDIIKVYHDRARASGAIVGLNSSHSLPTPFTTCYSPACSHLRSKMIPQCGFDSVPADLIAYSLATYIRRTFNCGTLEVIAALDSNSAPSGGSLNTLFTGPKYHTPAQVAAAYKPFALSSTQPPPTSVSKALSWRKWLFGTRWDKDLGLLTGCFQSALDMALVQRSWGLFDHGKLYGENFGYSEWAMAGSSVGGVLRYFNLWFVVWMMSLAPVRWLMKRFAFQPSEGPDAESTKHDYAHFKAIGVADNSASDRAIATFKFNGSLYFFTGLAIAEAAMVILRGGKNEARASGGGILTPATLGEEFIERLMKQREQKVEITVGRL</sequence>
<evidence type="ECO:0000259" key="2">
    <source>
        <dbReference type="Pfam" id="PF03435"/>
    </source>
</evidence>
<organism evidence="3 4">
    <name type="scientific">Phialocephala subalpina</name>
    <dbReference type="NCBI Taxonomy" id="576137"/>
    <lineage>
        <taxon>Eukaryota</taxon>
        <taxon>Fungi</taxon>
        <taxon>Dikarya</taxon>
        <taxon>Ascomycota</taxon>
        <taxon>Pezizomycotina</taxon>
        <taxon>Leotiomycetes</taxon>
        <taxon>Helotiales</taxon>
        <taxon>Mollisiaceae</taxon>
        <taxon>Phialocephala</taxon>
        <taxon>Phialocephala fortinii species complex</taxon>
    </lineage>
</organism>
<dbReference type="GO" id="GO:0005811">
    <property type="term" value="C:lipid droplet"/>
    <property type="evidence" value="ECO:0007669"/>
    <property type="project" value="TreeGrafter"/>
</dbReference>
<dbReference type="GO" id="GO:0005739">
    <property type="term" value="C:mitochondrion"/>
    <property type="evidence" value="ECO:0007669"/>
    <property type="project" value="TreeGrafter"/>
</dbReference>
<evidence type="ECO:0000256" key="1">
    <source>
        <dbReference type="ARBA" id="ARBA00038048"/>
    </source>
</evidence>
<comment type="similarity">
    <text evidence="1">Belongs to the saccharopine dehydrogenase family.</text>
</comment>
<name>A0A1L7XJA4_9HELO</name>
<dbReference type="InterPro" id="IPR005097">
    <property type="entry name" value="Sacchrp_dh_NADP-bd"/>
</dbReference>
<dbReference type="InterPro" id="IPR051276">
    <property type="entry name" value="Saccharopine_DH-like_oxidrdct"/>
</dbReference>
<proteinExistence type="inferred from homology"/>
<dbReference type="GO" id="GO:0005886">
    <property type="term" value="C:plasma membrane"/>
    <property type="evidence" value="ECO:0007669"/>
    <property type="project" value="TreeGrafter"/>
</dbReference>
<evidence type="ECO:0000313" key="3">
    <source>
        <dbReference type="EMBL" id="CZR65135.1"/>
    </source>
</evidence>
<reference evidence="3 4" key="1">
    <citation type="submission" date="2016-03" db="EMBL/GenBank/DDBJ databases">
        <authorList>
            <person name="Ploux O."/>
        </authorList>
    </citation>
    <scope>NUCLEOTIDE SEQUENCE [LARGE SCALE GENOMIC DNA]</scope>
    <source>
        <strain evidence="3 4">UAMH 11012</strain>
    </source>
</reference>
<dbReference type="GO" id="GO:0009247">
    <property type="term" value="P:glycolipid biosynthetic process"/>
    <property type="evidence" value="ECO:0007669"/>
    <property type="project" value="TreeGrafter"/>
</dbReference>
<dbReference type="SUPFAM" id="SSF51735">
    <property type="entry name" value="NAD(P)-binding Rossmann-fold domains"/>
    <property type="match status" value="1"/>
</dbReference>
<accession>A0A1L7XJA4</accession>
<dbReference type="PANTHER" id="PTHR12286:SF5">
    <property type="entry name" value="SACCHAROPINE DEHYDROGENASE-LIKE OXIDOREDUCTASE"/>
    <property type="match status" value="1"/>
</dbReference>
<evidence type="ECO:0000313" key="4">
    <source>
        <dbReference type="Proteomes" id="UP000184330"/>
    </source>
</evidence>
<keyword evidence="4" id="KW-1185">Reference proteome</keyword>
<dbReference type="Pfam" id="PF03435">
    <property type="entry name" value="Sacchrp_dh_NADP"/>
    <property type="match status" value="1"/>
</dbReference>